<feature type="compositionally biased region" description="Basic and acidic residues" evidence="1">
    <location>
        <begin position="1"/>
        <end position="11"/>
    </location>
</feature>
<sequence>MTPTEAPRRPVDLAGESVAGEEDPGATLDLAAPAVRAGAQDGSKPGVDAPRATPPMAPGDEAPPGTPGTGEDVCPRCGGSGRIDAGPCPDCAGTGKVNVGIGGA</sequence>
<keyword evidence="3" id="KW-1185">Reference proteome</keyword>
<dbReference type="InterPro" id="IPR036410">
    <property type="entry name" value="HSP_DnaJ_Cys-rich_dom_sf"/>
</dbReference>
<comment type="caution">
    <text evidence="2">The sequence shown here is derived from an EMBL/GenBank/DDBJ whole genome shotgun (WGS) entry which is preliminary data.</text>
</comment>
<dbReference type="EMBL" id="SMLL01000002">
    <property type="protein sequence ID" value="TFZ03345.1"/>
    <property type="molecule type" value="Genomic_DNA"/>
</dbReference>
<dbReference type="OrthoDB" id="9135829at2"/>
<name>A0A4Z0BZA4_9BURK</name>
<gene>
    <name evidence="2" type="ORF">EZ242_05535</name>
</gene>
<evidence type="ECO:0000313" key="2">
    <source>
        <dbReference type="EMBL" id="TFZ03345.1"/>
    </source>
</evidence>
<dbReference type="Proteomes" id="UP000297564">
    <property type="component" value="Unassembled WGS sequence"/>
</dbReference>
<dbReference type="SUPFAM" id="SSF57938">
    <property type="entry name" value="DnaJ/Hsp40 cysteine-rich domain"/>
    <property type="match status" value="1"/>
</dbReference>
<dbReference type="AlphaFoldDB" id="A0A4Z0BZA4"/>
<evidence type="ECO:0000256" key="1">
    <source>
        <dbReference type="SAM" id="MobiDB-lite"/>
    </source>
</evidence>
<protein>
    <recommendedName>
        <fullName evidence="4">Molecular chaperone DnaJ</fullName>
    </recommendedName>
</protein>
<dbReference type="Gene3D" id="6.20.20.10">
    <property type="match status" value="1"/>
</dbReference>
<feature type="region of interest" description="Disordered" evidence="1">
    <location>
        <begin position="1"/>
        <end position="94"/>
    </location>
</feature>
<dbReference type="RefSeq" id="WP_135284144.1">
    <property type="nucleotide sequence ID" value="NZ_SMLL01000002.1"/>
</dbReference>
<evidence type="ECO:0000313" key="3">
    <source>
        <dbReference type="Proteomes" id="UP000297564"/>
    </source>
</evidence>
<organism evidence="2 3">
    <name type="scientific">Ramlibacter rhizophilus</name>
    <dbReference type="NCBI Taxonomy" id="1781167"/>
    <lineage>
        <taxon>Bacteria</taxon>
        <taxon>Pseudomonadati</taxon>
        <taxon>Pseudomonadota</taxon>
        <taxon>Betaproteobacteria</taxon>
        <taxon>Burkholderiales</taxon>
        <taxon>Comamonadaceae</taxon>
        <taxon>Ramlibacter</taxon>
    </lineage>
</organism>
<evidence type="ECO:0008006" key="4">
    <source>
        <dbReference type="Google" id="ProtNLM"/>
    </source>
</evidence>
<proteinExistence type="predicted"/>
<accession>A0A4Z0BZA4</accession>
<reference evidence="2 3" key="1">
    <citation type="submission" date="2019-03" db="EMBL/GenBank/DDBJ databases">
        <title>Ramlibacter rhizophilus CCTCC AB2015357, whole genome shotgun sequence.</title>
        <authorList>
            <person name="Zhang X."/>
            <person name="Feng G."/>
            <person name="Zhu H."/>
        </authorList>
    </citation>
    <scope>NUCLEOTIDE SEQUENCE [LARGE SCALE GENOMIC DNA]</scope>
    <source>
        <strain evidence="2 3">CCTCC AB2015357</strain>
    </source>
</reference>